<dbReference type="HOGENOM" id="CLU_3288851_0_0_4"/>
<sequence length="40" mass="4564">MSAVGRFVPSSFSSIRLDKVLLRPNRFLYAKRVMQFEGCG</sequence>
<dbReference type="Proteomes" id="UP000005837">
    <property type="component" value="Unassembled WGS sequence"/>
</dbReference>
<evidence type="ECO:0000313" key="1">
    <source>
        <dbReference type="EMBL" id="EEG23539.1"/>
    </source>
</evidence>
<protein>
    <submittedName>
        <fullName evidence="1">Uncharacterized protein</fullName>
    </submittedName>
</protein>
<proteinExistence type="predicted"/>
<evidence type="ECO:0000313" key="2">
    <source>
        <dbReference type="Proteomes" id="UP000005837"/>
    </source>
</evidence>
<gene>
    <name evidence="1" type="ORF">EIKCOROL_01815</name>
</gene>
<accession>C0DWR2</accession>
<dbReference type="AlphaFoldDB" id="C0DWR2"/>
<comment type="caution">
    <text evidence="1">The sequence shown here is derived from an EMBL/GenBank/DDBJ whole genome shotgun (WGS) entry which is preliminary data.</text>
</comment>
<reference evidence="1 2" key="1">
    <citation type="submission" date="2009-01" db="EMBL/GenBank/DDBJ databases">
        <authorList>
            <person name="Fulton L."/>
            <person name="Clifton S."/>
            <person name="Chinwalla A.T."/>
            <person name="Mitreva M."/>
            <person name="Sodergren E."/>
            <person name="Weinstock G."/>
            <person name="Clifton S."/>
            <person name="Dooling D.J."/>
            <person name="Fulton B."/>
            <person name="Minx P."/>
            <person name="Pepin K.H."/>
            <person name="Johnson M."/>
            <person name="Bhonagiri V."/>
            <person name="Nash W.E."/>
            <person name="Mardis E.R."/>
            <person name="Wilson R.K."/>
        </authorList>
    </citation>
    <scope>NUCLEOTIDE SEQUENCE [LARGE SCALE GENOMIC DNA]</scope>
    <source>
        <strain evidence="1 2">ATCC 23834</strain>
    </source>
</reference>
<dbReference type="EMBL" id="ACEA01000038">
    <property type="protein sequence ID" value="EEG23539.1"/>
    <property type="molecule type" value="Genomic_DNA"/>
</dbReference>
<organism evidence="1 2">
    <name type="scientific">Eikenella corrodens ATCC 23834</name>
    <dbReference type="NCBI Taxonomy" id="546274"/>
    <lineage>
        <taxon>Bacteria</taxon>
        <taxon>Pseudomonadati</taxon>
        <taxon>Pseudomonadota</taxon>
        <taxon>Betaproteobacteria</taxon>
        <taxon>Neisseriales</taxon>
        <taxon>Neisseriaceae</taxon>
        <taxon>Eikenella</taxon>
    </lineage>
</organism>
<name>C0DWR2_EIKCO</name>